<gene>
    <name evidence="2" type="ORF">TeGR_g296</name>
</gene>
<dbReference type="Proteomes" id="UP001165060">
    <property type="component" value="Unassembled WGS sequence"/>
</dbReference>
<proteinExistence type="predicted"/>
<keyword evidence="3" id="KW-1185">Reference proteome</keyword>
<sequence length="206" mass="20459">MDRASLLPLHASLVSFYASAAPDKHSPEALPGAAWAILEHYAEAAGEARGEAAGSVDAASLSRDLLLKYPSADPFSFGIGPPPPPPPAPPPPADTNRQLESLALSALGSLRAKATRAGGFASSRLAHSLAPAASPGTGPLDAGAARAALEGALAALPSPSDPAAPERVLSDVCAPLLSSPPPAPGGPPPAGAYGLLLGLFRALNRV</sequence>
<organism evidence="2 3">
    <name type="scientific">Tetraparma gracilis</name>
    <dbReference type="NCBI Taxonomy" id="2962635"/>
    <lineage>
        <taxon>Eukaryota</taxon>
        <taxon>Sar</taxon>
        <taxon>Stramenopiles</taxon>
        <taxon>Ochrophyta</taxon>
        <taxon>Bolidophyceae</taxon>
        <taxon>Parmales</taxon>
        <taxon>Triparmaceae</taxon>
        <taxon>Tetraparma</taxon>
    </lineage>
</organism>
<protein>
    <submittedName>
        <fullName evidence="2">Uncharacterized protein</fullName>
    </submittedName>
</protein>
<feature type="compositionally biased region" description="Pro residues" evidence="1">
    <location>
        <begin position="80"/>
        <end position="93"/>
    </location>
</feature>
<feature type="non-terminal residue" evidence="2">
    <location>
        <position position="206"/>
    </location>
</feature>
<dbReference type="EMBL" id="BRYB01004010">
    <property type="protein sequence ID" value="GMI24228.1"/>
    <property type="molecule type" value="Genomic_DNA"/>
</dbReference>
<comment type="caution">
    <text evidence="2">The sequence shown here is derived from an EMBL/GenBank/DDBJ whole genome shotgun (WGS) entry which is preliminary data.</text>
</comment>
<feature type="region of interest" description="Disordered" evidence="1">
    <location>
        <begin position="76"/>
        <end position="96"/>
    </location>
</feature>
<accession>A0ABQ6MDE8</accession>
<evidence type="ECO:0000256" key="1">
    <source>
        <dbReference type="SAM" id="MobiDB-lite"/>
    </source>
</evidence>
<name>A0ABQ6MDE8_9STRA</name>
<reference evidence="2 3" key="1">
    <citation type="journal article" date="2023" name="Commun. Biol.">
        <title>Genome analysis of Parmales, the sister group of diatoms, reveals the evolutionary specialization of diatoms from phago-mixotrophs to photoautotrophs.</title>
        <authorList>
            <person name="Ban H."/>
            <person name="Sato S."/>
            <person name="Yoshikawa S."/>
            <person name="Yamada K."/>
            <person name="Nakamura Y."/>
            <person name="Ichinomiya M."/>
            <person name="Sato N."/>
            <person name="Blanc-Mathieu R."/>
            <person name="Endo H."/>
            <person name="Kuwata A."/>
            <person name="Ogata H."/>
        </authorList>
    </citation>
    <scope>NUCLEOTIDE SEQUENCE [LARGE SCALE GENOMIC DNA]</scope>
</reference>
<evidence type="ECO:0000313" key="3">
    <source>
        <dbReference type="Proteomes" id="UP001165060"/>
    </source>
</evidence>
<evidence type="ECO:0000313" key="2">
    <source>
        <dbReference type="EMBL" id="GMI24228.1"/>
    </source>
</evidence>